<proteinExistence type="predicted"/>
<comment type="caution">
    <text evidence="1">The sequence shown here is derived from an EMBL/GenBank/DDBJ whole genome shotgun (WGS) entry which is preliminary data.</text>
</comment>
<dbReference type="AlphaFoldDB" id="A0A7Z7J653"/>
<reference evidence="1 2" key="1">
    <citation type="submission" date="2018-01" db="EMBL/GenBank/DDBJ databases">
        <authorList>
            <person name="Clerissi C."/>
        </authorList>
    </citation>
    <scope>NUCLEOTIDE SEQUENCE [LARGE SCALE GENOMIC DNA]</scope>
    <source>
        <strain evidence="1">Cupriavidus taiwanensis STM 6021</strain>
    </source>
</reference>
<sequence length="55" mass="6064">MPRAIHKRIRLAYGDPAELLIREPAGLQTLQGLGDMSTVCVDVGGLHRRMRPGCH</sequence>
<organism evidence="1 2">
    <name type="scientific">Cupriavidus taiwanensis</name>
    <dbReference type="NCBI Taxonomy" id="164546"/>
    <lineage>
        <taxon>Bacteria</taxon>
        <taxon>Pseudomonadati</taxon>
        <taxon>Pseudomonadota</taxon>
        <taxon>Betaproteobacteria</taxon>
        <taxon>Burkholderiales</taxon>
        <taxon>Burkholderiaceae</taxon>
        <taxon>Cupriavidus</taxon>
    </lineage>
</organism>
<dbReference type="EMBL" id="OGUU01000008">
    <property type="protein sequence ID" value="SPC09141.1"/>
    <property type="molecule type" value="Genomic_DNA"/>
</dbReference>
<evidence type="ECO:0000313" key="1">
    <source>
        <dbReference type="EMBL" id="SPC09141.1"/>
    </source>
</evidence>
<name>A0A7Z7J653_9BURK</name>
<accession>A0A7Z7J653</accession>
<evidence type="ECO:0000313" key="2">
    <source>
        <dbReference type="Proteomes" id="UP000257139"/>
    </source>
</evidence>
<dbReference type="Proteomes" id="UP000257139">
    <property type="component" value="Chromosome CBM2594_a"/>
</dbReference>
<protein>
    <submittedName>
        <fullName evidence="1">Uncharacterized protein</fullName>
    </submittedName>
</protein>
<gene>
    <name evidence="1" type="ORF">CBM2594_A40464</name>
</gene>